<reference evidence="1" key="2">
    <citation type="submission" date="2023-05" db="EMBL/GenBank/DDBJ databases">
        <authorList>
            <consortium name="Lawrence Berkeley National Laboratory"/>
            <person name="Steindorff A."/>
            <person name="Hensen N."/>
            <person name="Bonometti L."/>
            <person name="Westerberg I."/>
            <person name="Brannstrom I.O."/>
            <person name="Guillou S."/>
            <person name="Cros-Aarteil S."/>
            <person name="Calhoun S."/>
            <person name="Haridas S."/>
            <person name="Kuo A."/>
            <person name="Mondo S."/>
            <person name="Pangilinan J."/>
            <person name="Riley R."/>
            <person name="Labutti K."/>
            <person name="Andreopoulos B."/>
            <person name="Lipzen A."/>
            <person name="Chen C."/>
            <person name="Yanf M."/>
            <person name="Daum C."/>
            <person name="Ng V."/>
            <person name="Clum A."/>
            <person name="Ohm R."/>
            <person name="Martin F."/>
            <person name="Silar P."/>
            <person name="Natvig D."/>
            <person name="Lalanne C."/>
            <person name="Gautier V."/>
            <person name="Ament-Velasquez S.L."/>
            <person name="Kruys A."/>
            <person name="Hutchinson M.I."/>
            <person name="Powell A.J."/>
            <person name="Barry K."/>
            <person name="Miller A.N."/>
            <person name="Grigoriev I.V."/>
            <person name="Debuchy R."/>
            <person name="Gladieux P."/>
            <person name="Thoren M.H."/>
            <person name="Johannesson H."/>
        </authorList>
    </citation>
    <scope>NUCLEOTIDE SEQUENCE</scope>
    <source>
        <strain evidence="1">CBS 315.58</strain>
    </source>
</reference>
<accession>A0AAN6XH74</accession>
<keyword evidence="2" id="KW-1185">Reference proteome</keyword>
<evidence type="ECO:0000313" key="1">
    <source>
        <dbReference type="EMBL" id="KAK4198527.1"/>
    </source>
</evidence>
<comment type="caution">
    <text evidence="1">The sequence shown here is derived from an EMBL/GenBank/DDBJ whole genome shotgun (WGS) entry which is preliminary data.</text>
</comment>
<organism evidence="1 2">
    <name type="scientific">Triangularia verruculosa</name>
    <dbReference type="NCBI Taxonomy" id="2587418"/>
    <lineage>
        <taxon>Eukaryota</taxon>
        <taxon>Fungi</taxon>
        <taxon>Dikarya</taxon>
        <taxon>Ascomycota</taxon>
        <taxon>Pezizomycotina</taxon>
        <taxon>Sordariomycetes</taxon>
        <taxon>Sordariomycetidae</taxon>
        <taxon>Sordariales</taxon>
        <taxon>Podosporaceae</taxon>
        <taxon>Triangularia</taxon>
    </lineage>
</organism>
<evidence type="ECO:0000313" key="2">
    <source>
        <dbReference type="Proteomes" id="UP001303160"/>
    </source>
</evidence>
<dbReference type="Proteomes" id="UP001303160">
    <property type="component" value="Unassembled WGS sequence"/>
</dbReference>
<dbReference type="AlphaFoldDB" id="A0AAN6XH74"/>
<name>A0AAN6XH74_9PEZI</name>
<protein>
    <submittedName>
        <fullName evidence="1">Uncharacterized protein</fullName>
    </submittedName>
</protein>
<proteinExistence type="predicted"/>
<sequence>MADAPDLELVPEDVEFGMTMEEILDDNDAEYVPRQRNLGKPQHRKFTGFDQRLPVVIYGIRKETVHGTSSTGVPHSLIVFHWTIQQRNTERQFKWVKLRAMFQTKRRRVNGALDAYYDPHVVNLEPNGTYSMLPVPVTTSRTRSVEGGIEVGVEHAKGTGKVTYELSQTAEAKDCIIINGSEQNDYNKRTADEVGDPDRCNVVEWNLIENRATRSGLPTSFHTAVLLERRDEDEEQFLCTFTVRGSVDGYTDAVTRVKRWFGMIPRDDPIIFDPKSVEDGEIENNWKKKLDKVDLFRLCKYVMFKTGLGSTEGGEK</sequence>
<reference evidence="1" key="1">
    <citation type="journal article" date="2023" name="Mol. Phylogenet. Evol.">
        <title>Genome-scale phylogeny and comparative genomics of the fungal order Sordariales.</title>
        <authorList>
            <person name="Hensen N."/>
            <person name="Bonometti L."/>
            <person name="Westerberg I."/>
            <person name="Brannstrom I.O."/>
            <person name="Guillou S."/>
            <person name="Cros-Aarteil S."/>
            <person name="Calhoun S."/>
            <person name="Haridas S."/>
            <person name="Kuo A."/>
            <person name="Mondo S."/>
            <person name="Pangilinan J."/>
            <person name="Riley R."/>
            <person name="LaButti K."/>
            <person name="Andreopoulos B."/>
            <person name="Lipzen A."/>
            <person name="Chen C."/>
            <person name="Yan M."/>
            <person name="Daum C."/>
            <person name="Ng V."/>
            <person name="Clum A."/>
            <person name="Steindorff A."/>
            <person name="Ohm R.A."/>
            <person name="Martin F."/>
            <person name="Silar P."/>
            <person name="Natvig D.O."/>
            <person name="Lalanne C."/>
            <person name="Gautier V."/>
            <person name="Ament-Velasquez S.L."/>
            <person name="Kruys A."/>
            <person name="Hutchinson M.I."/>
            <person name="Powell A.J."/>
            <person name="Barry K."/>
            <person name="Miller A.N."/>
            <person name="Grigoriev I.V."/>
            <person name="Debuchy R."/>
            <person name="Gladieux P."/>
            <person name="Hiltunen Thoren M."/>
            <person name="Johannesson H."/>
        </authorList>
    </citation>
    <scope>NUCLEOTIDE SEQUENCE</scope>
    <source>
        <strain evidence="1">CBS 315.58</strain>
    </source>
</reference>
<dbReference type="EMBL" id="MU863944">
    <property type="protein sequence ID" value="KAK4198527.1"/>
    <property type="molecule type" value="Genomic_DNA"/>
</dbReference>
<gene>
    <name evidence="1" type="ORF">QBC40DRAFT_266639</name>
</gene>